<comment type="subcellular location">
    <subcellularLocation>
        <location evidence="1">Cell membrane</location>
        <topology evidence="1">Multi-pass membrane protein</topology>
    </subcellularLocation>
</comment>
<dbReference type="PANTHER" id="PTHR30482:SF10">
    <property type="entry name" value="HIGH-AFFINITY BRANCHED-CHAIN AMINO ACID TRANSPORT PROTEIN BRAE"/>
    <property type="match status" value="1"/>
</dbReference>
<dbReference type="Pfam" id="PF02653">
    <property type="entry name" value="BPD_transp_2"/>
    <property type="match status" value="1"/>
</dbReference>
<feature type="transmembrane region" description="Helical" evidence="6">
    <location>
        <begin position="262"/>
        <end position="293"/>
    </location>
</feature>
<gene>
    <name evidence="7" type="ORF">UFOPK2837_00078</name>
    <name evidence="8" type="ORF">UFOPK4319_00277</name>
</gene>
<feature type="transmembrane region" description="Helical" evidence="6">
    <location>
        <begin position="85"/>
        <end position="104"/>
    </location>
</feature>
<evidence type="ECO:0000256" key="2">
    <source>
        <dbReference type="ARBA" id="ARBA00022475"/>
    </source>
</evidence>
<evidence type="ECO:0000256" key="3">
    <source>
        <dbReference type="ARBA" id="ARBA00022692"/>
    </source>
</evidence>
<keyword evidence="2" id="KW-1003">Cell membrane</keyword>
<dbReference type="CDD" id="cd06581">
    <property type="entry name" value="TM_PBP1_LivM_like"/>
    <property type="match status" value="1"/>
</dbReference>
<keyword evidence="3 6" id="KW-0812">Transmembrane</keyword>
<evidence type="ECO:0000256" key="4">
    <source>
        <dbReference type="ARBA" id="ARBA00022989"/>
    </source>
</evidence>
<feature type="transmembrane region" description="Helical" evidence="6">
    <location>
        <begin position="140"/>
        <end position="161"/>
    </location>
</feature>
<dbReference type="GO" id="GO:0005886">
    <property type="term" value="C:plasma membrane"/>
    <property type="evidence" value="ECO:0007669"/>
    <property type="project" value="UniProtKB-SubCell"/>
</dbReference>
<feature type="transmembrane region" description="Helical" evidence="6">
    <location>
        <begin position="111"/>
        <end position="134"/>
    </location>
</feature>
<dbReference type="EMBL" id="CAFBQN010000009">
    <property type="protein sequence ID" value="CAB5053941.1"/>
    <property type="molecule type" value="Genomic_DNA"/>
</dbReference>
<name>A0A6J6T665_9ZZZZ</name>
<dbReference type="PANTHER" id="PTHR30482">
    <property type="entry name" value="HIGH-AFFINITY BRANCHED-CHAIN AMINO ACID TRANSPORT SYSTEM PERMEASE"/>
    <property type="match status" value="1"/>
</dbReference>
<organism evidence="7">
    <name type="scientific">freshwater metagenome</name>
    <dbReference type="NCBI Taxonomy" id="449393"/>
    <lineage>
        <taxon>unclassified sequences</taxon>
        <taxon>metagenomes</taxon>
        <taxon>ecological metagenomes</taxon>
    </lineage>
</organism>
<sequence length="348" mass="36584">MSKSNSGSTSALKVIIQKSQQGKLVGVNPTYLKSFRYVSYLLFIGLIAILPNLVNGLQLRLATLASIWFVATMGLQVLMGQAGLVSIGQAAFVGVGAYTAAILATKHGFSFLLTIPIGGLSGVILAIIVGFPTLKLRGHYLAIASIGVGQIILVLMVNWRAVTNGMDGITSITRPVESNRVYFYICVAIGLAIAAALYSLRNTPVGLAFTALRTDETAAGAMGISVAWHYLIAFMISGFCAGVAGGLFAYNEGFISPYGFDLGQSIVLLTMIIIGGLRHISGALVGAILLVFLPPNLEFLGSSYMVIYGIAVLLVILFAPDGAAGAILKLRDKFLRKISGTSGEAINE</sequence>
<dbReference type="GO" id="GO:0015658">
    <property type="term" value="F:branched-chain amino acid transmembrane transporter activity"/>
    <property type="evidence" value="ECO:0007669"/>
    <property type="project" value="InterPro"/>
</dbReference>
<proteinExistence type="predicted"/>
<feature type="transmembrane region" description="Helical" evidence="6">
    <location>
        <begin position="305"/>
        <end position="328"/>
    </location>
</feature>
<accession>A0A6J6T665</accession>
<evidence type="ECO:0000256" key="5">
    <source>
        <dbReference type="ARBA" id="ARBA00023136"/>
    </source>
</evidence>
<dbReference type="AlphaFoldDB" id="A0A6J6T665"/>
<dbReference type="InterPro" id="IPR001851">
    <property type="entry name" value="ABC_transp_permease"/>
</dbReference>
<feature type="transmembrane region" description="Helical" evidence="6">
    <location>
        <begin position="37"/>
        <end position="54"/>
    </location>
</feature>
<evidence type="ECO:0000256" key="1">
    <source>
        <dbReference type="ARBA" id="ARBA00004651"/>
    </source>
</evidence>
<protein>
    <submittedName>
        <fullName evidence="7">Unannotated protein</fullName>
    </submittedName>
</protein>
<evidence type="ECO:0000313" key="7">
    <source>
        <dbReference type="EMBL" id="CAB4742337.1"/>
    </source>
</evidence>
<feature type="transmembrane region" description="Helical" evidence="6">
    <location>
        <begin position="227"/>
        <end position="250"/>
    </location>
</feature>
<evidence type="ECO:0000313" key="8">
    <source>
        <dbReference type="EMBL" id="CAB5053941.1"/>
    </source>
</evidence>
<keyword evidence="5 6" id="KW-0472">Membrane</keyword>
<reference evidence="7" key="1">
    <citation type="submission" date="2020-05" db="EMBL/GenBank/DDBJ databases">
        <authorList>
            <person name="Chiriac C."/>
            <person name="Salcher M."/>
            <person name="Ghai R."/>
            <person name="Kavagutti S V."/>
        </authorList>
    </citation>
    <scope>NUCLEOTIDE SEQUENCE</scope>
</reference>
<dbReference type="EMBL" id="CAEZZF010000002">
    <property type="protein sequence ID" value="CAB4742337.1"/>
    <property type="molecule type" value="Genomic_DNA"/>
</dbReference>
<dbReference type="InterPro" id="IPR043428">
    <property type="entry name" value="LivM-like"/>
</dbReference>
<feature type="transmembrane region" description="Helical" evidence="6">
    <location>
        <begin position="181"/>
        <end position="200"/>
    </location>
</feature>
<keyword evidence="4 6" id="KW-1133">Transmembrane helix</keyword>
<evidence type="ECO:0000256" key="6">
    <source>
        <dbReference type="SAM" id="Phobius"/>
    </source>
</evidence>